<organism evidence="8 9">
    <name type="scientific">Heliocybe sulcata</name>
    <dbReference type="NCBI Taxonomy" id="5364"/>
    <lineage>
        <taxon>Eukaryota</taxon>
        <taxon>Fungi</taxon>
        <taxon>Dikarya</taxon>
        <taxon>Basidiomycota</taxon>
        <taxon>Agaricomycotina</taxon>
        <taxon>Agaricomycetes</taxon>
        <taxon>Gloeophyllales</taxon>
        <taxon>Gloeophyllaceae</taxon>
        <taxon>Heliocybe</taxon>
    </lineage>
</organism>
<evidence type="ECO:0000313" key="9">
    <source>
        <dbReference type="Proteomes" id="UP000305948"/>
    </source>
</evidence>
<evidence type="ECO:0000256" key="6">
    <source>
        <dbReference type="SAM" id="MobiDB-lite"/>
    </source>
</evidence>
<sequence length="649" mass="71485">MSSFVTDRTLLNPKFEGYRLHALTQESHILRTRLPSDHKPTQAAVSGRTFLSFQEVQSRINHNHLAVRDDRAVYVDAESNVVLVELDPSTLKPNLRTIYSLPQTIQTTSSSDQPPREYPSVAFSSNTTCFVSDGHGYLYILHLPSDGGSSEAELLGSYELSVPEQYNSSIQTSPFKIHSASEVMPNTIICILSSRFRPTVDESMSTSTTSARTKTQVEFDVWAVRFTFPLTPSDDVRPLDIIWHRRGEDVPILASYDASRQAFFLLGSCTYHALSTDAPSEPANRPSELTTTHPPPTSTDVAMPDSTQKPTPPPYSWTQTEDTVSLAFPLPTSMPTSSIKVAFSPRSLSVLAPSLRYPAKTLWGPINPTQSLWTFDREADTRGGWGLLTVHLDKRDVGTRWPQVFEKEDGVQESLDPSEVAGILEAMEKFTSVVEENQKSQAEGGLGTGVPSLARDEYDEEVDESVGREGRVTWVDARVTADGEAEGAYEEPEWWAVRGKDRDEIVGLLSTPLPGTEGPASLVIKEHLDGVLFTLASSTAEWKWTHTATFPALSFVLASKRDTRFTYHTTADTQKRLVMAFESGSQTFGGNVYLYREPRGKEKWGEQSVLKVGGGEAGGVLGVGAVRVGERNVVMCLCEGELAVLKDVL</sequence>
<dbReference type="SUPFAM" id="SSF49764">
    <property type="entry name" value="HSP20-like chaperones"/>
    <property type="match status" value="1"/>
</dbReference>
<dbReference type="Gene3D" id="2.60.40.790">
    <property type="match status" value="1"/>
</dbReference>
<dbReference type="Proteomes" id="UP000305948">
    <property type="component" value="Unassembled WGS sequence"/>
</dbReference>
<keyword evidence="9" id="KW-1185">Reference proteome</keyword>
<dbReference type="EMBL" id="ML213509">
    <property type="protein sequence ID" value="TFK52533.1"/>
    <property type="molecule type" value="Genomic_DNA"/>
</dbReference>
<evidence type="ECO:0000256" key="4">
    <source>
        <dbReference type="ARBA" id="ARBA00022490"/>
    </source>
</evidence>
<evidence type="ECO:0000256" key="5">
    <source>
        <dbReference type="ARBA" id="ARBA00023242"/>
    </source>
</evidence>
<accession>A0A5C3N5I3</accession>
<dbReference type="InterPro" id="IPR008978">
    <property type="entry name" value="HSP20-like_chaperone"/>
</dbReference>
<dbReference type="STRING" id="5364.A0A5C3N5I3"/>
<keyword evidence="4" id="KW-0963">Cytoplasm</keyword>
<evidence type="ECO:0000256" key="3">
    <source>
        <dbReference type="ARBA" id="ARBA00018915"/>
    </source>
</evidence>
<feature type="domain" description="CS" evidence="7">
    <location>
        <begin position="310"/>
        <end position="405"/>
    </location>
</feature>
<gene>
    <name evidence="8" type="ORF">OE88DRAFT_1412631</name>
</gene>
<reference evidence="8 9" key="1">
    <citation type="journal article" date="2019" name="Nat. Ecol. Evol.">
        <title>Megaphylogeny resolves global patterns of mushroom evolution.</title>
        <authorList>
            <person name="Varga T."/>
            <person name="Krizsan K."/>
            <person name="Foldi C."/>
            <person name="Dima B."/>
            <person name="Sanchez-Garcia M."/>
            <person name="Sanchez-Ramirez S."/>
            <person name="Szollosi G.J."/>
            <person name="Szarkandi J.G."/>
            <person name="Papp V."/>
            <person name="Albert L."/>
            <person name="Andreopoulos W."/>
            <person name="Angelini C."/>
            <person name="Antonin V."/>
            <person name="Barry K.W."/>
            <person name="Bougher N.L."/>
            <person name="Buchanan P."/>
            <person name="Buyck B."/>
            <person name="Bense V."/>
            <person name="Catcheside P."/>
            <person name="Chovatia M."/>
            <person name="Cooper J."/>
            <person name="Damon W."/>
            <person name="Desjardin D."/>
            <person name="Finy P."/>
            <person name="Geml J."/>
            <person name="Haridas S."/>
            <person name="Hughes K."/>
            <person name="Justo A."/>
            <person name="Karasinski D."/>
            <person name="Kautmanova I."/>
            <person name="Kiss B."/>
            <person name="Kocsube S."/>
            <person name="Kotiranta H."/>
            <person name="LaButti K.M."/>
            <person name="Lechner B.E."/>
            <person name="Liimatainen K."/>
            <person name="Lipzen A."/>
            <person name="Lukacs Z."/>
            <person name="Mihaltcheva S."/>
            <person name="Morgado L.N."/>
            <person name="Niskanen T."/>
            <person name="Noordeloos M.E."/>
            <person name="Ohm R.A."/>
            <person name="Ortiz-Santana B."/>
            <person name="Ovrebo C."/>
            <person name="Racz N."/>
            <person name="Riley R."/>
            <person name="Savchenko A."/>
            <person name="Shiryaev A."/>
            <person name="Soop K."/>
            <person name="Spirin V."/>
            <person name="Szebenyi C."/>
            <person name="Tomsovsky M."/>
            <person name="Tulloss R.E."/>
            <person name="Uehling J."/>
            <person name="Grigoriev I.V."/>
            <person name="Vagvolgyi C."/>
            <person name="Papp T."/>
            <person name="Martin F.M."/>
            <person name="Miettinen O."/>
            <person name="Hibbett D.S."/>
            <person name="Nagy L.G."/>
        </authorList>
    </citation>
    <scope>NUCLEOTIDE SEQUENCE [LARGE SCALE GENOMIC DNA]</scope>
    <source>
        <strain evidence="8 9">OMC1185</strain>
    </source>
</reference>
<dbReference type="PROSITE" id="PS51203">
    <property type="entry name" value="CS"/>
    <property type="match status" value="1"/>
</dbReference>
<dbReference type="GO" id="GO:0005737">
    <property type="term" value="C:cytoplasm"/>
    <property type="evidence" value="ECO:0007669"/>
    <property type="project" value="UniProtKB-SubCell"/>
</dbReference>
<dbReference type="Pfam" id="PF04969">
    <property type="entry name" value="CS"/>
    <property type="match status" value="1"/>
</dbReference>
<evidence type="ECO:0000256" key="2">
    <source>
        <dbReference type="ARBA" id="ARBA00004496"/>
    </source>
</evidence>
<comment type="subcellular location">
    <subcellularLocation>
        <location evidence="2">Cytoplasm</location>
    </subcellularLocation>
    <subcellularLocation>
        <location evidence="1">Nucleus</location>
    </subcellularLocation>
</comment>
<dbReference type="PANTHER" id="PTHR21664:SF1">
    <property type="entry name" value="NUDC DOMAIN-CONTAINING PROTEIN 1"/>
    <property type="match status" value="1"/>
</dbReference>
<keyword evidence="5" id="KW-0539">Nucleus</keyword>
<name>A0A5C3N5I3_9AGAM</name>
<dbReference type="PANTHER" id="PTHR21664">
    <property type="entry name" value="CHRONIC MYELOGENOUS LEUKEMIA TUMOR ANTIGEN 66"/>
    <property type="match status" value="1"/>
</dbReference>
<evidence type="ECO:0000256" key="1">
    <source>
        <dbReference type="ARBA" id="ARBA00004123"/>
    </source>
</evidence>
<dbReference type="OrthoDB" id="428655at2759"/>
<evidence type="ECO:0000259" key="7">
    <source>
        <dbReference type="PROSITE" id="PS51203"/>
    </source>
</evidence>
<evidence type="ECO:0000313" key="8">
    <source>
        <dbReference type="EMBL" id="TFK52533.1"/>
    </source>
</evidence>
<protein>
    <recommendedName>
        <fullName evidence="3">NudC domain-containing protein 1</fullName>
    </recommendedName>
</protein>
<dbReference type="AlphaFoldDB" id="A0A5C3N5I3"/>
<dbReference type="InterPro" id="IPR007052">
    <property type="entry name" value="CS_dom"/>
</dbReference>
<dbReference type="CDD" id="cd06467">
    <property type="entry name" value="p23_NUDC_like"/>
    <property type="match status" value="1"/>
</dbReference>
<dbReference type="GO" id="GO:0005634">
    <property type="term" value="C:nucleus"/>
    <property type="evidence" value="ECO:0007669"/>
    <property type="project" value="UniProtKB-SubCell"/>
</dbReference>
<feature type="region of interest" description="Disordered" evidence="6">
    <location>
        <begin position="277"/>
        <end position="319"/>
    </location>
</feature>
<dbReference type="InterPro" id="IPR037895">
    <property type="entry name" value="NUDCD1"/>
</dbReference>
<proteinExistence type="predicted"/>